<accession>N8Y6K3</accession>
<dbReference type="Pfam" id="PF05488">
    <property type="entry name" value="PAAR_motif"/>
    <property type="match status" value="1"/>
</dbReference>
<organism evidence="1 2">
    <name type="scientific">Acinetobacter gerneri DSM 14967 = CIP 107464 = MTCC 9824</name>
    <dbReference type="NCBI Taxonomy" id="1120926"/>
    <lineage>
        <taxon>Bacteria</taxon>
        <taxon>Pseudomonadati</taxon>
        <taxon>Pseudomonadota</taxon>
        <taxon>Gammaproteobacteria</taxon>
        <taxon>Moraxellales</taxon>
        <taxon>Moraxellaceae</taxon>
        <taxon>Acinetobacter</taxon>
    </lineage>
</organism>
<dbReference type="eggNOG" id="ENOG502ZGGP">
    <property type="taxonomic scope" value="Bacteria"/>
</dbReference>
<proteinExistence type="predicted"/>
<evidence type="ECO:0000313" key="1">
    <source>
        <dbReference type="EMBL" id="ENV32392.1"/>
    </source>
</evidence>
<dbReference type="STRING" id="202952.GCA_000747725_02523"/>
<name>N8Y6K3_9GAMM</name>
<dbReference type="Gene3D" id="2.60.200.60">
    <property type="match status" value="1"/>
</dbReference>
<evidence type="ECO:0000313" key="2">
    <source>
        <dbReference type="Proteomes" id="UP000013117"/>
    </source>
</evidence>
<gene>
    <name evidence="1" type="ORF">F960_03791</name>
</gene>
<dbReference type="InterPro" id="IPR008727">
    <property type="entry name" value="PAAR_motif"/>
</dbReference>
<dbReference type="Proteomes" id="UP000013117">
    <property type="component" value="Unassembled WGS sequence"/>
</dbReference>
<dbReference type="CDD" id="cd14744">
    <property type="entry name" value="PAAR_CT_2"/>
    <property type="match status" value="1"/>
</dbReference>
<comment type="caution">
    <text evidence="1">The sequence shown here is derived from an EMBL/GenBank/DDBJ whole genome shotgun (WGS) entry which is preliminary data.</text>
</comment>
<keyword evidence="2" id="KW-1185">Reference proteome</keyword>
<evidence type="ECO:0008006" key="3">
    <source>
        <dbReference type="Google" id="ProtNLM"/>
    </source>
</evidence>
<protein>
    <recommendedName>
        <fullName evidence="3">PAAR domain-containing protein</fullName>
    </recommendedName>
</protein>
<dbReference type="AlphaFoldDB" id="N8Y6K3"/>
<dbReference type="HOGENOM" id="CLU_999754_0_0_6"/>
<reference evidence="1 2" key="1">
    <citation type="submission" date="2013-02" db="EMBL/GenBank/DDBJ databases">
        <title>The Genome Sequence of Acinetobacter gerneri CIP 107464.</title>
        <authorList>
            <consortium name="The Broad Institute Genome Sequencing Platform"/>
            <consortium name="The Broad Institute Genome Sequencing Center for Infectious Disease"/>
            <person name="Cerqueira G."/>
            <person name="Feldgarden M."/>
            <person name="Courvalin P."/>
            <person name="Perichon B."/>
            <person name="Grillot-Courvalin C."/>
            <person name="Clermont D."/>
            <person name="Rocha E."/>
            <person name="Yoon E.-J."/>
            <person name="Nemec A."/>
            <person name="Walker B."/>
            <person name="Young S.K."/>
            <person name="Zeng Q."/>
            <person name="Gargeya S."/>
            <person name="Fitzgerald M."/>
            <person name="Haas B."/>
            <person name="Abouelleil A."/>
            <person name="Alvarado L."/>
            <person name="Arachchi H.M."/>
            <person name="Berlin A.M."/>
            <person name="Chapman S.B."/>
            <person name="Dewar J."/>
            <person name="Goldberg J."/>
            <person name="Griggs A."/>
            <person name="Gujja S."/>
            <person name="Hansen M."/>
            <person name="Howarth C."/>
            <person name="Imamovic A."/>
            <person name="Larimer J."/>
            <person name="McCowan C."/>
            <person name="Murphy C."/>
            <person name="Neiman D."/>
            <person name="Pearson M."/>
            <person name="Priest M."/>
            <person name="Roberts A."/>
            <person name="Saif S."/>
            <person name="Shea T."/>
            <person name="Sisk P."/>
            <person name="Sykes S."/>
            <person name="Wortman J."/>
            <person name="Nusbaum C."/>
            <person name="Birren B."/>
        </authorList>
    </citation>
    <scope>NUCLEOTIDE SEQUENCE [LARGE SCALE GENOMIC DNA]</scope>
    <source>
        <strain evidence="1 2">CIP 107464</strain>
    </source>
</reference>
<dbReference type="EMBL" id="APPN01000080">
    <property type="protein sequence ID" value="ENV32392.1"/>
    <property type="molecule type" value="Genomic_DNA"/>
</dbReference>
<sequence>MKGFAIHNSMTDHGGIIPATQMKASQMGNLFLLAGDGHFCPKCKCWSTIIKSHDHVIFFGKPVAYAGDKLTCGARVLPKQSHVVGDSGGASPYSIKYQTQQNLDIPNNMIENFSRVPKQSLTEDQKILTSEECRLITFILWGEDKISAADPTPSYRPITQMPEIPLNVRKEITRMYFSAVDADESMGIIQTIFESLTSIGPKTTYKILLQTIIKDLLEMKVKEKFNSLWNNSERQKYFKVGSSKNPVERFQEIRQTIKNQVKYNYSSYYQLEFKGYER</sequence>
<dbReference type="PATRIC" id="fig|1120926.3.peg.3676"/>